<organism evidence="2 3">
    <name type="scientific">Haemaphysalis longicornis</name>
    <name type="common">Bush tick</name>
    <dbReference type="NCBI Taxonomy" id="44386"/>
    <lineage>
        <taxon>Eukaryota</taxon>
        <taxon>Metazoa</taxon>
        <taxon>Ecdysozoa</taxon>
        <taxon>Arthropoda</taxon>
        <taxon>Chelicerata</taxon>
        <taxon>Arachnida</taxon>
        <taxon>Acari</taxon>
        <taxon>Parasitiformes</taxon>
        <taxon>Ixodida</taxon>
        <taxon>Ixodoidea</taxon>
        <taxon>Ixodidae</taxon>
        <taxon>Haemaphysalinae</taxon>
        <taxon>Haemaphysalis</taxon>
    </lineage>
</organism>
<sequence length="137" mass="15665">MTKASFDQILGLVYYRILHAPTHRRPIYPAERLAVTLRFLATGGSMQEIAFNFRIHPSTVSGILKETLPALWDCLAPTVLRTPTAAEWAEIENEFSSKWNFPPKGEYTPRTYALNMFPEDDHPRRSPMEKAAENSTR</sequence>
<evidence type="ECO:0000313" key="3">
    <source>
        <dbReference type="Proteomes" id="UP000821853"/>
    </source>
</evidence>
<evidence type="ECO:0000256" key="1">
    <source>
        <dbReference type="SAM" id="MobiDB-lite"/>
    </source>
</evidence>
<feature type="compositionally biased region" description="Basic and acidic residues" evidence="1">
    <location>
        <begin position="119"/>
        <end position="137"/>
    </location>
</feature>
<comment type="caution">
    <text evidence="2">The sequence shown here is derived from an EMBL/GenBank/DDBJ whole genome shotgun (WGS) entry which is preliminary data.</text>
</comment>
<feature type="region of interest" description="Disordered" evidence="1">
    <location>
        <begin position="116"/>
        <end position="137"/>
    </location>
</feature>
<keyword evidence="3" id="KW-1185">Reference proteome</keyword>
<dbReference type="OMA" id="IAFNFRI"/>
<dbReference type="Proteomes" id="UP000821853">
    <property type="component" value="Chromosome 9"/>
</dbReference>
<gene>
    <name evidence="2" type="ORF">HPB48_015847</name>
</gene>
<protein>
    <recommendedName>
        <fullName evidence="4">Transposase Helix-turn-helix domain-containing protein</fullName>
    </recommendedName>
</protein>
<dbReference type="AlphaFoldDB" id="A0A9J6H6C6"/>
<reference evidence="2 3" key="1">
    <citation type="journal article" date="2020" name="Cell">
        <title>Large-Scale Comparative Analyses of Tick Genomes Elucidate Their Genetic Diversity and Vector Capacities.</title>
        <authorList>
            <consortium name="Tick Genome and Microbiome Consortium (TIGMIC)"/>
            <person name="Jia N."/>
            <person name="Wang J."/>
            <person name="Shi W."/>
            <person name="Du L."/>
            <person name="Sun Y."/>
            <person name="Zhan W."/>
            <person name="Jiang J.F."/>
            <person name="Wang Q."/>
            <person name="Zhang B."/>
            <person name="Ji P."/>
            <person name="Bell-Sakyi L."/>
            <person name="Cui X.M."/>
            <person name="Yuan T.T."/>
            <person name="Jiang B.G."/>
            <person name="Yang W.F."/>
            <person name="Lam T.T."/>
            <person name="Chang Q.C."/>
            <person name="Ding S.J."/>
            <person name="Wang X.J."/>
            <person name="Zhu J.G."/>
            <person name="Ruan X.D."/>
            <person name="Zhao L."/>
            <person name="Wei J.T."/>
            <person name="Ye R.Z."/>
            <person name="Que T.C."/>
            <person name="Du C.H."/>
            <person name="Zhou Y.H."/>
            <person name="Cheng J.X."/>
            <person name="Dai P.F."/>
            <person name="Guo W.B."/>
            <person name="Han X.H."/>
            <person name="Huang E.J."/>
            <person name="Li L.F."/>
            <person name="Wei W."/>
            <person name="Gao Y.C."/>
            <person name="Liu J.Z."/>
            <person name="Shao H.Z."/>
            <person name="Wang X."/>
            <person name="Wang C.C."/>
            <person name="Yang T.C."/>
            <person name="Huo Q.B."/>
            <person name="Li W."/>
            <person name="Chen H.Y."/>
            <person name="Chen S.E."/>
            <person name="Zhou L.G."/>
            <person name="Ni X.B."/>
            <person name="Tian J.H."/>
            <person name="Sheng Y."/>
            <person name="Liu T."/>
            <person name="Pan Y.S."/>
            <person name="Xia L.Y."/>
            <person name="Li J."/>
            <person name="Zhao F."/>
            <person name="Cao W.C."/>
        </authorList>
    </citation>
    <scope>NUCLEOTIDE SEQUENCE [LARGE SCALE GENOMIC DNA]</scope>
    <source>
        <strain evidence="2">HaeL-2018</strain>
    </source>
</reference>
<proteinExistence type="predicted"/>
<dbReference type="EMBL" id="JABSTR010000011">
    <property type="protein sequence ID" value="KAH9382577.1"/>
    <property type="molecule type" value="Genomic_DNA"/>
</dbReference>
<name>A0A9J6H6C6_HAELO</name>
<dbReference type="VEuPathDB" id="VectorBase:HLOH_041278"/>
<dbReference type="OrthoDB" id="6502459at2759"/>
<evidence type="ECO:0008006" key="4">
    <source>
        <dbReference type="Google" id="ProtNLM"/>
    </source>
</evidence>
<accession>A0A9J6H6C6</accession>
<evidence type="ECO:0000313" key="2">
    <source>
        <dbReference type="EMBL" id="KAH9382577.1"/>
    </source>
</evidence>